<dbReference type="AlphaFoldDB" id="A0A6I3W631"/>
<gene>
    <name evidence="2" type="ORF">GNF76_03585</name>
</gene>
<dbReference type="Pfam" id="PF19619">
    <property type="entry name" value="DUF6124"/>
    <property type="match status" value="1"/>
</dbReference>
<dbReference type="RefSeq" id="WP_155581795.1">
    <property type="nucleotide sequence ID" value="NZ_JBHSTH010000001.1"/>
</dbReference>
<dbReference type="OrthoDB" id="7023633at2"/>
<comment type="caution">
    <text evidence="2">The sequence shown here is derived from an EMBL/GenBank/DDBJ whole genome shotgun (WGS) entry which is preliminary data.</text>
</comment>
<evidence type="ECO:0000313" key="2">
    <source>
        <dbReference type="EMBL" id="MUF03401.1"/>
    </source>
</evidence>
<dbReference type="Proteomes" id="UP000438196">
    <property type="component" value="Unassembled WGS sequence"/>
</dbReference>
<accession>A0A6I3W631</accession>
<name>A0A6I3W631_9PSED</name>
<organism evidence="2 3">
    <name type="scientific">Pseudomonas spelaei</name>
    <dbReference type="NCBI Taxonomy" id="1055469"/>
    <lineage>
        <taxon>Bacteria</taxon>
        <taxon>Pseudomonadati</taxon>
        <taxon>Pseudomonadota</taxon>
        <taxon>Gammaproteobacteria</taxon>
        <taxon>Pseudomonadales</taxon>
        <taxon>Pseudomonadaceae</taxon>
        <taxon>Pseudomonas</taxon>
    </lineage>
</organism>
<keyword evidence="3" id="KW-1185">Reference proteome</keyword>
<protein>
    <submittedName>
        <fullName evidence="2">DUF3077 domain-containing protein</fullName>
    </submittedName>
</protein>
<reference evidence="2 3" key="1">
    <citation type="submission" date="2019-11" db="EMBL/GenBank/DDBJ databases">
        <title>Pseudomonas karstica sp. nov. and Pseudomonas spelaei sp. nov. from karst caves.</title>
        <authorList>
            <person name="Zeman M."/>
        </authorList>
    </citation>
    <scope>NUCLEOTIDE SEQUENCE [LARGE SCALE GENOMIC DNA]</scope>
    <source>
        <strain evidence="2 3">CCM 7893</strain>
    </source>
</reference>
<proteinExistence type="predicted"/>
<feature type="region of interest" description="Disordered" evidence="1">
    <location>
        <begin position="1"/>
        <end position="22"/>
    </location>
</feature>
<sequence length="111" mass="12004">MKKHSPNPPDNSRNDGRLQAAANRAIDHCLRAELSQPSPESPATLFSVTPRADTQTLLVNASETLNSAREMASSLAFELEGSQRSLLLAIHQLVEMSGLLVDRALEQATPT</sequence>
<evidence type="ECO:0000313" key="3">
    <source>
        <dbReference type="Proteomes" id="UP000438196"/>
    </source>
</evidence>
<evidence type="ECO:0000256" key="1">
    <source>
        <dbReference type="SAM" id="MobiDB-lite"/>
    </source>
</evidence>
<dbReference type="EMBL" id="WNNK01000002">
    <property type="protein sequence ID" value="MUF03401.1"/>
    <property type="molecule type" value="Genomic_DNA"/>
</dbReference>